<dbReference type="Pfam" id="PF03466">
    <property type="entry name" value="LysR_substrate"/>
    <property type="match status" value="1"/>
</dbReference>
<dbReference type="InterPro" id="IPR000847">
    <property type="entry name" value="LysR_HTH_N"/>
</dbReference>
<evidence type="ECO:0000256" key="4">
    <source>
        <dbReference type="ARBA" id="ARBA00023163"/>
    </source>
</evidence>
<dbReference type="Gene3D" id="3.40.190.290">
    <property type="match status" value="1"/>
</dbReference>
<evidence type="ECO:0000256" key="1">
    <source>
        <dbReference type="ARBA" id="ARBA00009437"/>
    </source>
</evidence>
<name>A0ABR7RQM9_9PROT</name>
<gene>
    <name evidence="6" type="ORF">IBL26_17185</name>
</gene>
<dbReference type="SUPFAM" id="SSF46785">
    <property type="entry name" value="Winged helix' DNA-binding domain"/>
    <property type="match status" value="1"/>
</dbReference>
<dbReference type="PRINTS" id="PR00039">
    <property type="entry name" value="HTHLYSR"/>
</dbReference>
<dbReference type="InterPro" id="IPR036390">
    <property type="entry name" value="WH_DNA-bd_sf"/>
</dbReference>
<evidence type="ECO:0000256" key="3">
    <source>
        <dbReference type="ARBA" id="ARBA00023125"/>
    </source>
</evidence>
<keyword evidence="4" id="KW-0804">Transcription</keyword>
<dbReference type="RefSeq" id="WP_187785739.1">
    <property type="nucleotide sequence ID" value="NZ_JACTVA010000035.1"/>
</dbReference>
<feature type="domain" description="HTH lysR-type" evidence="5">
    <location>
        <begin position="4"/>
        <end position="61"/>
    </location>
</feature>
<dbReference type="CDD" id="cd05466">
    <property type="entry name" value="PBP2_LTTR_substrate"/>
    <property type="match status" value="1"/>
</dbReference>
<accession>A0ABR7RQM9</accession>
<evidence type="ECO:0000313" key="7">
    <source>
        <dbReference type="Proteomes" id="UP000626026"/>
    </source>
</evidence>
<dbReference type="InterPro" id="IPR005119">
    <property type="entry name" value="LysR_subst-bd"/>
</dbReference>
<comment type="similarity">
    <text evidence="1">Belongs to the LysR transcriptional regulatory family.</text>
</comment>
<dbReference type="SUPFAM" id="SSF53850">
    <property type="entry name" value="Periplasmic binding protein-like II"/>
    <property type="match status" value="1"/>
</dbReference>
<organism evidence="6 7">
    <name type="scientific">Teichococcus aerophilus</name>
    <dbReference type="NCBI Taxonomy" id="1224513"/>
    <lineage>
        <taxon>Bacteria</taxon>
        <taxon>Pseudomonadati</taxon>
        <taxon>Pseudomonadota</taxon>
        <taxon>Alphaproteobacteria</taxon>
        <taxon>Acetobacterales</taxon>
        <taxon>Roseomonadaceae</taxon>
        <taxon>Roseomonas</taxon>
    </lineage>
</organism>
<dbReference type="Proteomes" id="UP000626026">
    <property type="component" value="Unassembled WGS sequence"/>
</dbReference>
<dbReference type="InterPro" id="IPR036388">
    <property type="entry name" value="WH-like_DNA-bd_sf"/>
</dbReference>
<dbReference type="PANTHER" id="PTHR30126:SF39">
    <property type="entry name" value="HTH-TYPE TRANSCRIPTIONAL REGULATOR CYSL"/>
    <property type="match status" value="1"/>
</dbReference>
<reference evidence="6 7" key="1">
    <citation type="journal article" date="2013" name="Int. J. Syst. Evol. Microbiol.">
        <title>Roseomonas aerophila sp. nov., isolated from air.</title>
        <authorList>
            <person name="Kim S.J."/>
            <person name="Weon H.Y."/>
            <person name="Ahn J.H."/>
            <person name="Hong S.B."/>
            <person name="Seok S.J."/>
            <person name="Whang K.S."/>
            <person name="Kwon S.W."/>
        </authorList>
    </citation>
    <scope>NUCLEOTIDE SEQUENCE [LARGE SCALE GENOMIC DNA]</scope>
    <source>
        <strain evidence="6 7">NBRC 108923</strain>
    </source>
</reference>
<dbReference type="PROSITE" id="PS50931">
    <property type="entry name" value="HTH_LYSR"/>
    <property type="match status" value="1"/>
</dbReference>
<keyword evidence="2" id="KW-0805">Transcription regulation</keyword>
<dbReference type="EMBL" id="JACTVA010000035">
    <property type="protein sequence ID" value="MBC9208586.1"/>
    <property type="molecule type" value="Genomic_DNA"/>
</dbReference>
<keyword evidence="7" id="KW-1185">Reference proteome</keyword>
<dbReference type="Gene3D" id="1.10.10.10">
    <property type="entry name" value="Winged helix-like DNA-binding domain superfamily/Winged helix DNA-binding domain"/>
    <property type="match status" value="1"/>
</dbReference>
<proteinExistence type="inferred from homology"/>
<dbReference type="PANTHER" id="PTHR30126">
    <property type="entry name" value="HTH-TYPE TRANSCRIPTIONAL REGULATOR"/>
    <property type="match status" value="1"/>
</dbReference>
<sequence>MDTPTLRQLRTFIAAIDLGSVTEAARSLNLTQPAASQQLREMERILGARLLDRAEGRVVPTAAGLAILEPARRAQAAAIEVTTAALACRSGDFGRVRLGTGATACIHLLPPVLEAARRRMPGLEILVVIGNTPEMLRRVEEGSLDAGLVTMPRSLSRSLARIPLRRDGLVALVPRGSLGEGPLTPSQLAGLPLILYEAGGDTRGIVDAWFRKAGVAPKPIMELGSVEAIKVLVGGGLGASVLPGLALPEDVPGAERRPLRPATSRELVLVMRKEKVLDRGLRVMSEALQDAG</sequence>
<evidence type="ECO:0000313" key="6">
    <source>
        <dbReference type="EMBL" id="MBC9208586.1"/>
    </source>
</evidence>
<protein>
    <submittedName>
        <fullName evidence="6">LysR family transcriptional regulator</fullName>
    </submittedName>
</protein>
<evidence type="ECO:0000256" key="2">
    <source>
        <dbReference type="ARBA" id="ARBA00023015"/>
    </source>
</evidence>
<comment type="caution">
    <text evidence="6">The sequence shown here is derived from an EMBL/GenBank/DDBJ whole genome shotgun (WGS) entry which is preliminary data.</text>
</comment>
<evidence type="ECO:0000259" key="5">
    <source>
        <dbReference type="PROSITE" id="PS50931"/>
    </source>
</evidence>
<keyword evidence="3" id="KW-0238">DNA-binding</keyword>
<dbReference type="Pfam" id="PF00126">
    <property type="entry name" value="HTH_1"/>
    <property type="match status" value="1"/>
</dbReference>